<name>A0A4R2P9I7_9BACL</name>
<dbReference type="AlphaFoldDB" id="A0A4R2P9I7"/>
<keyword evidence="3" id="KW-1185">Reference proteome</keyword>
<accession>A0A4R2P9I7</accession>
<dbReference type="EMBL" id="SLXK01000002">
    <property type="protein sequence ID" value="TCP31592.1"/>
    <property type="molecule type" value="Genomic_DNA"/>
</dbReference>
<comment type="caution">
    <text evidence="2">The sequence shown here is derived from an EMBL/GenBank/DDBJ whole genome shotgun (WGS) entry which is preliminary data.</text>
</comment>
<evidence type="ECO:0000256" key="1">
    <source>
        <dbReference type="SAM" id="Coils"/>
    </source>
</evidence>
<gene>
    <name evidence="2" type="ORF">EV207_10282</name>
</gene>
<reference evidence="2 3" key="1">
    <citation type="submission" date="2019-03" db="EMBL/GenBank/DDBJ databases">
        <title>Genomic Encyclopedia of Type Strains, Phase IV (KMG-IV): sequencing the most valuable type-strain genomes for metagenomic binning, comparative biology and taxonomic classification.</title>
        <authorList>
            <person name="Goeker M."/>
        </authorList>
    </citation>
    <scope>NUCLEOTIDE SEQUENCE [LARGE SCALE GENOMIC DNA]</scope>
    <source>
        <strain evidence="2 3">DSM 19377</strain>
    </source>
</reference>
<dbReference type="InterPro" id="IPR019673">
    <property type="entry name" value="Spore_germination_GerPC"/>
</dbReference>
<sequence>MHPDQNLYAYLHQLQSLLGNQERRISHLEATLDDLNQTIGKMENDKQPVTVNYSFDQLKVDTLEGTLNIGLNPDKDLDDLDDFTINDQTIQSPLPSQQSDDYGDLMQEISASLQPYLGGRAYQDLTAIEENKNYPLDDAYRQFIISDIQKQLQPRIDYYIKKYKDQYHQRDELVQAVTLQVQNDIKKAFEMFIDYLPKKRREKHEF</sequence>
<proteinExistence type="predicted"/>
<protein>
    <submittedName>
        <fullName evidence="2">Spore germination protein PC</fullName>
    </submittedName>
</protein>
<feature type="coiled-coil region" evidence="1">
    <location>
        <begin position="11"/>
        <end position="45"/>
    </location>
</feature>
<dbReference type="Proteomes" id="UP000295416">
    <property type="component" value="Unassembled WGS sequence"/>
</dbReference>
<dbReference type="Pfam" id="PF10737">
    <property type="entry name" value="GerPC"/>
    <property type="match status" value="1"/>
</dbReference>
<evidence type="ECO:0000313" key="2">
    <source>
        <dbReference type="EMBL" id="TCP31592.1"/>
    </source>
</evidence>
<keyword evidence="1" id="KW-0175">Coiled coil</keyword>
<evidence type="ECO:0000313" key="3">
    <source>
        <dbReference type="Proteomes" id="UP000295416"/>
    </source>
</evidence>
<organism evidence="2 3">
    <name type="scientific">Scopulibacillus darangshiensis</name>
    <dbReference type="NCBI Taxonomy" id="442528"/>
    <lineage>
        <taxon>Bacteria</taxon>
        <taxon>Bacillati</taxon>
        <taxon>Bacillota</taxon>
        <taxon>Bacilli</taxon>
        <taxon>Bacillales</taxon>
        <taxon>Sporolactobacillaceae</taxon>
        <taxon>Scopulibacillus</taxon>
    </lineage>
</organism>
<dbReference type="RefSeq" id="WP_132743148.1">
    <property type="nucleotide sequence ID" value="NZ_SLXK01000002.1"/>
</dbReference>
<dbReference type="OrthoDB" id="2991331at2"/>